<evidence type="ECO:0000313" key="3">
    <source>
        <dbReference type="Proteomes" id="UP000615446"/>
    </source>
</evidence>
<comment type="caution">
    <text evidence="2">The sequence shown here is derived from an EMBL/GenBank/DDBJ whole genome shotgun (WGS) entry which is preliminary data.</text>
</comment>
<organism evidence="2 3">
    <name type="scientific">Rhizophagus clarus</name>
    <dbReference type="NCBI Taxonomy" id="94130"/>
    <lineage>
        <taxon>Eukaryota</taxon>
        <taxon>Fungi</taxon>
        <taxon>Fungi incertae sedis</taxon>
        <taxon>Mucoromycota</taxon>
        <taxon>Glomeromycotina</taxon>
        <taxon>Glomeromycetes</taxon>
        <taxon>Glomerales</taxon>
        <taxon>Glomeraceae</taxon>
        <taxon>Rhizophagus</taxon>
    </lineage>
</organism>
<feature type="region of interest" description="Disordered" evidence="1">
    <location>
        <begin position="90"/>
        <end position="120"/>
    </location>
</feature>
<dbReference type="EMBL" id="BLAL01000262">
    <property type="protein sequence ID" value="GES98032.1"/>
    <property type="molecule type" value="Genomic_DNA"/>
</dbReference>
<proteinExistence type="predicted"/>
<gene>
    <name evidence="2" type="ORF">RCL2_002459200</name>
</gene>
<accession>A0A8H3R099</accession>
<evidence type="ECO:0000256" key="1">
    <source>
        <dbReference type="SAM" id="MobiDB-lite"/>
    </source>
</evidence>
<evidence type="ECO:0000313" key="2">
    <source>
        <dbReference type="EMBL" id="GES98032.1"/>
    </source>
</evidence>
<reference evidence="2" key="1">
    <citation type="submission" date="2019-10" db="EMBL/GenBank/DDBJ databases">
        <title>Conservation and host-specific expression of non-tandemly repeated heterogenous ribosome RNA gene in arbuscular mycorrhizal fungi.</title>
        <authorList>
            <person name="Maeda T."/>
            <person name="Kobayashi Y."/>
            <person name="Nakagawa T."/>
            <person name="Ezawa T."/>
            <person name="Yamaguchi K."/>
            <person name="Bino T."/>
            <person name="Nishimoto Y."/>
            <person name="Shigenobu S."/>
            <person name="Kawaguchi M."/>
        </authorList>
    </citation>
    <scope>NUCLEOTIDE SEQUENCE</scope>
    <source>
        <strain evidence="2">HR1</strain>
    </source>
</reference>
<name>A0A8H3R099_9GLOM</name>
<dbReference type="AlphaFoldDB" id="A0A8H3R099"/>
<dbReference type="Proteomes" id="UP000615446">
    <property type="component" value="Unassembled WGS sequence"/>
</dbReference>
<protein>
    <submittedName>
        <fullName evidence="2">Uncharacterized protein</fullName>
    </submittedName>
</protein>
<sequence>MSLFEFFSEFVKIVLFTAISFFERWMMKISDDSVVQSPVMLMVIFDIYVSADWNMRDYHQMRQYSIMLMSSFLMIRKLYWYSRSECVPKDSKRQSDASSRHASSRHDDSSSSLREKQKIF</sequence>